<gene>
    <name evidence="1" type="ORF">NP493_138g03004</name>
</gene>
<sequence length="34" mass="3819">MMFSCSVASELSNDDSCQSVHFCILIQLSFCLEM</sequence>
<comment type="caution">
    <text evidence="1">The sequence shown here is derived from an EMBL/GenBank/DDBJ whole genome shotgun (WGS) entry which is preliminary data.</text>
</comment>
<dbReference type="Proteomes" id="UP001209878">
    <property type="component" value="Unassembled WGS sequence"/>
</dbReference>
<evidence type="ECO:0000313" key="2">
    <source>
        <dbReference type="Proteomes" id="UP001209878"/>
    </source>
</evidence>
<accession>A0AAD9P528</accession>
<evidence type="ECO:0000313" key="1">
    <source>
        <dbReference type="EMBL" id="KAK2188260.1"/>
    </source>
</evidence>
<keyword evidence="2" id="KW-1185">Reference proteome</keyword>
<proteinExistence type="predicted"/>
<dbReference type="AlphaFoldDB" id="A0AAD9P528"/>
<name>A0AAD9P528_RIDPI</name>
<organism evidence="1 2">
    <name type="scientific">Ridgeia piscesae</name>
    <name type="common">Tubeworm</name>
    <dbReference type="NCBI Taxonomy" id="27915"/>
    <lineage>
        <taxon>Eukaryota</taxon>
        <taxon>Metazoa</taxon>
        <taxon>Spiralia</taxon>
        <taxon>Lophotrochozoa</taxon>
        <taxon>Annelida</taxon>
        <taxon>Polychaeta</taxon>
        <taxon>Sedentaria</taxon>
        <taxon>Canalipalpata</taxon>
        <taxon>Sabellida</taxon>
        <taxon>Siboglinidae</taxon>
        <taxon>Ridgeia</taxon>
    </lineage>
</organism>
<protein>
    <submittedName>
        <fullName evidence="1">Uncharacterized protein</fullName>
    </submittedName>
</protein>
<dbReference type="EMBL" id="JAODUO010000138">
    <property type="protein sequence ID" value="KAK2188260.1"/>
    <property type="molecule type" value="Genomic_DNA"/>
</dbReference>
<reference evidence="1" key="1">
    <citation type="journal article" date="2023" name="Mol. Biol. Evol.">
        <title>Third-Generation Sequencing Reveals the Adaptive Role of the Epigenome in Three Deep-Sea Polychaetes.</title>
        <authorList>
            <person name="Perez M."/>
            <person name="Aroh O."/>
            <person name="Sun Y."/>
            <person name="Lan Y."/>
            <person name="Juniper S.K."/>
            <person name="Young C.R."/>
            <person name="Angers B."/>
            <person name="Qian P.Y."/>
        </authorList>
    </citation>
    <scope>NUCLEOTIDE SEQUENCE</scope>
    <source>
        <strain evidence="1">R07B-5</strain>
    </source>
</reference>